<dbReference type="PROSITE" id="PS51168">
    <property type="entry name" value="CHORISMATE_MUT_2"/>
    <property type="match status" value="1"/>
</dbReference>
<dbReference type="PANTHER" id="PTHR21363:SF0">
    <property type="entry name" value="PREPHENATE DEHYDROGENASE [NADP(+)]"/>
    <property type="match status" value="1"/>
</dbReference>
<dbReference type="Gene3D" id="3.40.50.720">
    <property type="entry name" value="NAD(P)-binding Rossmann-like Domain"/>
    <property type="match status" value="1"/>
</dbReference>
<dbReference type="SUPFAM" id="SSF51735">
    <property type="entry name" value="NAD(P)-binding Rossmann-fold domains"/>
    <property type="match status" value="1"/>
</dbReference>
<keyword evidence="5" id="KW-1185">Reference proteome</keyword>
<evidence type="ECO:0000259" key="2">
    <source>
        <dbReference type="PROSITE" id="PS51168"/>
    </source>
</evidence>
<dbReference type="PANTHER" id="PTHR21363">
    <property type="entry name" value="PREPHENATE DEHYDROGENASE"/>
    <property type="match status" value="1"/>
</dbReference>
<dbReference type="GeneID" id="30680661"/>
<feature type="domain" description="Prephenate/arogenate dehydrogenase" evidence="3">
    <location>
        <begin position="98"/>
        <end position="348"/>
    </location>
</feature>
<evidence type="ECO:0000256" key="1">
    <source>
        <dbReference type="ARBA" id="ARBA00023002"/>
    </source>
</evidence>
<dbReference type="InterPro" id="IPR003099">
    <property type="entry name" value="Prephen_DH"/>
</dbReference>
<dbReference type="InterPro" id="IPR028939">
    <property type="entry name" value="P5C_Rdtase_cat_N"/>
</dbReference>
<dbReference type="EMBL" id="CP006867">
    <property type="protein sequence ID" value="ALU12684.1"/>
    <property type="molecule type" value="Genomic_DNA"/>
</dbReference>
<organism evidence="4 5">
    <name type="scientific">Ignicoccus islandicus DSM 13165</name>
    <dbReference type="NCBI Taxonomy" id="940295"/>
    <lineage>
        <taxon>Archaea</taxon>
        <taxon>Thermoproteota</taxon>
        <taxon>Thermoprotei</taxon>
        <taxon>Desulfurococcales</taxon>
        <taxon>Desulfurococcaceae</taxon>
        <taxon>Ignicoccus</taxon>
    </lineage>
</organism>
<sequence length="348" mass="40176">MRPTNPYEYLKVKRRELDKIDREILELLKKRIETVSEITNIKKSLNLPVVDEEREEEVLKSRSIWAAEMGLDWRYVEDIYNVILTMSRSVQLYANEKLYVGIYGYGGMARTLAALFSRAGHNVVITGRNMDKAKELAERLKVDVKEPEEVAREVEWLILTTPPEATLEVARSLTKYMRSGSLLSDILSIKLGIVDKILEELPEYIEYVSLHPLFGPDVNPVGETIVIIPLKSYDYWIGKLNSVLTAMGLRVVISTLEEHEKAMAITQVPHHFALMTLQETMERLSRELGVNYKDYVTHSLKKTMEVVERLSELRGVIEEIQRNKYSKLSRKTFIEVAKELDEKFNQPS</sequence>
<accession>A0A0U3G3C3</accession>
<dbReference type="InterPro" id="IPR050812">
    <property type="entry name" value="Preph/Arog_dehydrog"/>
</dbReference>
<proteinExistence type="predicted"/>
<dbReference type="Proteomes" id="UP000060778">
    <property type="component" value="Chromosome"/>
</dbReference>
<keyword evidence="1" id="KW-0560">Oxidoreductase</keyword>
<evidence type="ECO:0000313" key="4">
    <source>
        <dbReference type="EMBL" id="ALU12684.1"/>
    </source>
</evidence>
<dbReference type="Gene3D" id="1.20.59.10">
    <property type="entry name" value="Chorismate mutase"/>
    <property type="match status" value="1"/>
</dbReference>
<feature type="domain" description="Chorismate mutase" evidence="2">
    <location>
        <begin position="4"/>
        <end position="95"/>
    </location>
</feature>
<dbReference type="SMART" id="SM00830">
    <property type="entry name" value="CM_2"/>
    <property type="match status" value="1"/>
</dbReference>
<dbReference type="GO" id="GO:0070403">
    <property type="term" value="F:NAD+ binding"/>
    <property type="evidence" value="ECO:0007669"/>
    <property type="project" value="TreeGrafter"/>
</dbReference>
<dbReference type="InterPro" id="IPR036291">
    <property type="entry name" value="NAD(P)-bd_dom_sf"/>
</dbReference>
<dbReference type="STRING" id="940295.EYM_06425"/>
<dbReference type="InterPro" id="IPR036979">
    <property type="entry name" value="CM_dom_sf"/>
</dbReference>
<dbReference type="GO" id="GO:0004106">
    <property type="term" value="F:chorismate mutase activity"/>
    <property type="evidence" value="ECO:0007669"/>
    <property type="project" value="InterPro"/>
</dbReference>
<evidence type="ECO:0000259" key="3">
    <source>
        <dbReference type="PROSITE" id="PS51176"/>
    </source>
</evidence>
<dbReference type="AlphaFoldDB" id="A0A0U3G3C3"/>
<dbReference type="OrthoDB" id="34329at2157"/>
<dbReference type="GO" id="GO:0004665">
    <property type="term" value="F:prephenate dehydrogenase (NADP+) activity"/>
    <property type="evidence" value="ECO:0007669"/>
    <property type="project" value="InterPro"/>
</dbReference>
<evidence type="ECO:0008006" key="6">
    <source>
        <dbReference type="Google" id="ProtNLM"/>
    </source>
</evidence>
<name>A0A0U3G3C3_9CREN</name>
<dbReference type="GO" id="GO:0046417">
    <property type="term" value="P:chorismate metabolic process"/>
    <property type="evidence" value="ECO:0007669"/>
    <property type="project" value="InterPro"/>
</dbReference>
<dbReference type="InterPro" id="IPR036263">
    <property type="entry name" value="Chorismate_II_sf"/>
</dbReference>
<dbReference type="InterPro" id="IPR002701">
    <property type="entry name" value="CM_II_prokaryot"/>
</dbReference>
<protein>
    <recommendedName>
        <fullName evidence="6">Chorismate mutase</fullName>
    </recommendedName>
</protein>
<dbReference type="RefSeq" id="WP_075050188.1">
    <property type="nucleotide sequence ID" value="NZ_CP006867.1"/>
</dbReference>
<dbReference type="GO" id="GO:0008977">
    <property type="term" value="F:prephenate dehydrogenase (NAD+) activity"/>
    <property type="evidence" value="ECO:0007669"/>
    <property type="project" value="InterPro"/>
</dbReference>
<reference evidence="4 5" key="1">
    <citation type="submission" date="2013-11" db="EMBL/GenBank/DDBJ databases">
        <title>Comparative genomics of Ignicoccus.</title>
        <authorList>
            <person name="Podar M."/>
        </authorList>
    </citation>
    <scope>NUCLEOTIDE SEQUENCE [LARGE SCALE GENOMIC DNA]</scope>
    <source>
        <strain evidence="4 5">DSM 13165</strain>
    </source>
</reference>
<evidence type="ECO:0000313" key="5">
    <source>
        <dbReference type="Proteomes" id="UP000060778"/>
    </source>
</evidence>
<dbReference type="Pfam" id="PF01817">
    <property type="entry name" value="CM_2"/>
    <property type="match status" value="1"/>
</dbReference>
<dbReference type="Pfam" id="PF03807">
    <property type="entry name" value="F420_oxidored"/>
    <property type="match status" value="1"/>
</dbReference>
<dbReference type="SUPFAM" id="SSF48600">
    <property type="entry name" value="Chorismate mutase II"/>
    <property type="match status" value="1"/>
</dbReference>
<dbReference type="GO" id="GO:0006571">
    <property type="term" value="P:tyrosine biosynthetic process"/>
    <property type="evidence" value="ECO:0007669"/>
    <property type="project" value="InterPro"/>
</dbReference>
<dbReference type="KEGG" id="iis:EYM_06425"/>
<gene>
    <name evidence="4" type="ORF">EYM_06425</name>
</gene>
<dbReference type="PROSITE" id="PS51176">
    <property type="entry name" value="PDH_ADH"/>
    <property type="match status" value="1"/>
</dbReference>